<dbReference type="Pfam" id="PF00059">
    <property type="entry name" value="Lectin_C"/>
    <property type="match status" value="1"/>
</dbReference>
<dbReference type="InterPro" id="IPR016186">
    <property type="entry name" value="C-type_lectin-like/link_sf"/>
</dbReference>
<dbReference type="InterPro" id="IPR016187">
    <property type="entry name" value="CTDL_fold"/>
</dbReference>
<evidence type="ECO:0000259" key="1">
    <source>
        <dbReference type="PROSITE" id="PS50041"/>
    </source>
</evidence>
<dbReference type="SUPFAM" id="SSF56436">
    <property type="entry name" value="C-type lectin-like"/>
    <property type="match status" value="1"/>
</dbReference>
<reference evidence="2" key="3">
    <citation type="submission" date="2025-09" db="UniProtKB">
        <authorList>
            <consortium name="Ensembl"/>
        </authorList>
    </citation>
    <scope>IDENTIFICATION</scope>
</reference>
<dbReference type="Ensembl" id="ENSSAUT00010039958.1">
    <property type="protein sequence ID" value="ENSSAUP00010037945.1"/>
    <property type="gene ID" value="ENSSAUG00010016010.1"/>
</dbReference>
<dbReference type="GeneTree" id="ENSGT01030000234575"/>
<proteinExistence type="predicted"/>
<evidence type="ECO:0000313" key="3">
    <source>
        <dbReference type="Proteomes" id="UP000472265"/>
    </source>
</evidence>
<evidence type="ECO:0000313" key="2">
    <source>
        <dbReference type="Ensembl" id="ENSSAUP00010037945.1"/>
    </source>
</evidence>
<sequence>MQLKESIKRQESILFTSKLSFLWGFCNRSTLQCSRCPTGWIEHASRCFFLSKEPEDWEKARRQCLKMGADMAVVQNAEDQAFLTNMTLHFVQQHPGEEFRSAWIGLQDMAMEGHFFWVTGQRIHPHVTYWRSGEPDNGMASRDKSPDGQDCVTIVLPTSSEKQDWLNSWDDIICAAIV</sequence>
<keyword evidence="3" id="KW-1185">Reference proteome</keyword>
<dbReference type="InterPro" id="IPR050111">
    <property type="entry name" value="C-type_lectin/snaclec_domain"/>
</dbReference>
<dbReference type="OMA" id="QDCVTIV"/>
<organism evidence="2 3">
    <name type="scientific">Sparus aurata</name>
    <name type="common">Gilthead sea bream</name>
    <dbReference type="NCBI Taxonomy" id="8175"/>
    <lineage>
        <taxon>Eukaryota</taxon>
        <taxon>Metazoa</taxon>
        <taxon>Chordata</taxon>
        <taxon>Craniata</taxon>
        <taxon>Vertebrata</taxon>
        <taxon>Euteleostomi</taxon>
        <taxon>Actinopterygii</taxon>
        <taxon>Neopterygii</taxon>
        <taxon>Teleostei</taxon>
        <taxon>Neoteleostei</taxon>
        <taxon>Acanthomorphata</taxon>
        <taxon>Eupercaria</taxon>
        <taxon>Spariformes</taxon>
        <taxon>Sparidae</taxon>
        <taxon>Sparus</taxon>
    </lineage>
</organism>
<reference evidence="2" key="1">
    <citation type="submission" date="2021-04" db="EMBL/GenBank/DDBJ databases">
        <authorList>
            <consortium name="Wellcome Sanger Institute Data Sharing"/>
        </authorList>
    </citation>
    <scope>NUCLEOTIDE SEQUENCE [LARGE SCALE GENOMIC DNA]</scope>
</reference>
<dbReference type="InterPro" id="IPR001304">
    <property type="entry name" value="C-type_lectin-like"/>
</dbReference>
<reference evidence="2" key="2">
    <citation type="submission" date="2025-08" db="UniProtKB">
        <authorList>
            <consortium name="Ensembl"/>
        </authorList>
    </citation>
    <scope>IDENTIFICATION</scope>
</reference>
<feature type="domain" description="C-type lectin" evidence="1">
    <location>
        <begin position="43"/>
        <end position="174"/>
    </location>
</feature>
<protein>
    <recommendedName>
        <fullName evidence="1">C-type lectin domain-containing protein</fullName>
    </recommendedName>
</protein>
<dbReference type="PANTHER" id="PTHR22803">
    <property type="entry name" value="MANNOSE, PHOSPHOLIPASE, LECTIN RECEPTOR RELATED"/>
    <property type="match status" value="1"/>
</dbReference>
<accession>A0A671WH37</accession>
<dbReference type="PROSITE" id="PS50041">
    <property type="entry name" value="C_TYPE_LECTIN_2"/>
    <property type="match status" value="1"/>
</dbReference>
<name>A0A671WH37_SPAAU</name>
<dbReference type="AlphaFoldDB" id="A0A671WH37"/>
<dbReference type="Gene3D" id="3.10.100.10">
    <property type="entry name" value="Mannose-Binding Protein A, subunit A"/>
    <property type="match status" value="1"/>
</dbReference>
<dbReference type="InParanoid" id="A0A671WH37"/>
<dbReference type="Proteomes" id="UP000472265">
    <property type="component" value="Chromosome 6"/>
</dbReference>
<dbReference type="SMART" id="SM00034">
    <property type="entry name" value="CLECT"/>
    <property type="match status" value="1"/>
</dbReference>